<evidence type="ECO:0000259" key="9">
    <source>
        <dbReference type="Pfam" id="PF01743"/>
    </source>
</evidence>
<comment type="similarity">
    <text evidence="8">Belongs to the tRNA nucleotidyltransferase/poly(A) polymerase family.</text>
</comment>
<evidence type="ECO:0000256" key="4">
    <source>
        <dbReference type="ARBA" id="ARBA00022695"/>
    </source>
</evidence>
<dbReference type="EMBL" id="JACIJM010000002">
    <property type="protein sequence ID" value="MBB5721336.1"/>
    <property type="molecule type" value="Genomic_DNA"/>
</dbReference>
<evidence type="ECO:0000256" key="2">
    <source>
        <dbReference type="ARBA" id="ARBA00022679"/>
    </source>
</evidence>
<dbReference type="GO" id="GO:0000049">
    <property type="term" value="F:tRNA binding"/>
    <property type="evidence" value="ECO:0007669"/>
    <property type="project" value="TreeGrafter"/>
</dbReference>
<dbReference type="InterPro" id="IPR032828">
    <property type="entry name" value="PolyA_RNA-bd"/>
</dbReference>
<keyword evidence="5" id="KW-0479">Metal-binding</keyword>
<dbReference type="InterPro" id="IPR043519">
    <property type="entry name" value="NT_sf"/>
</dbReference>
<feature type="domain" description="tRNA nucleotidyltransferase/poly(A) polymerase RNA and SrmB- binding" evidence="10">
    <location>
        <begin position="182"/>
        <end position="239"/>
    </location>
</feature>
<dbReference type="SUPFAM" id="SSF81891">
    <property type="entry name" value="Poly A polymerase C-terminal region-like"/>
    <property type="match status" value="1"/>
</dbReference>
<dbReference type="GO" id="GO:0000166">
    <property type="term" value="F:nucleotide binding"/>
    <property type="evidence" value="ECO:0007669"/>
    <property type="project" value="UniProtKB-KW"/>
</dbReference>
<dbReference type="GO" id="GO:0046872">
    <property type="term" value="F:metal ion binding"/>
    <property type="evidence" value="ECO:0007669"/>
    <property type="project" value="UniProtKB-KW"/>
</dbReference>
<protein>
    <submittedName>
        <fullName evidence="11">Poly(A) polymerase</fullName>
        <ecNumber evidence="11">2.7.7.19</ecNumber>
    </submittedName>
</protein>
<keyword evidence="7" id="KW-0460">Magnesium</keyword>
<dbReference type="Pfam" id="PF12627">
    <property type="entry name" value="PolyA_pol_RNAbd"/>
    <property type="match status" value="1"/>
</dbReference>
<comment type="cofactor">
    <cofactor evidence="1">
        <name>Mg(2+)</name>
        <dbReference type="ChEBI" id="CHEBI:18420"/>
    </cofactor>
</comment>
<keyword evidence="2 8" id="KW-0808">Transferase</keyword>
<proteinExistence type="inferred from homology"/>
<accession>A0A7W9BJ91</accession>
<keyword evidence="4 11" id="KW-0548">Nucleotidyltransferase</keyword>
<keyword evidence="3" id="KW-0819">tRNA processing</keyword>
<dbReference type="SUPFAM" id="SSF81301">
    <property type="entry name" value="Nucleotidyltransferase"/>
    <property type="match status" value="1"/>
</dbReference>
<gene>
    <name evidence="11" type="ORF">FHS72_000943</name>
</gene>
<dbReference type="PANTHER" id="PTHR46173:SF1">
    <property type="entry name" value="CCA TRNA NUCLEOTIDYLTRANSFERASE 1, MITOCHONDRIAL"/>
    <property type="match status" value="1"/>
</dbReference>
<evidence type="ECO:0000256" key="8">
    <source>
        <dbReference type="RuleBase" id="RU003953"/>
    </source>
</evidence>
<dbReference type="InterPro" id="IPR002646">
    <property type="entry name" value="PolA_pol_head_dom"/>
</dbReference>
<feature type="domain" description="Poly A polymerase head" evidence="9">
    <location>
        <begin position="27"/>
        <end position="149"/>
    </location>
</feature>
<keyword evidence="8" id="KW-0694">RNA-binding</keyword>
<evidence type="ECO:0000313" key="12">
    <source>
        <dbReference type="Proteomes" id="UP000535415"/>
    </source>
</evidence>
<dbReference type="InterPro" id="IPR050264">
    <property type="entry name" value="Bact_CCA-adding_enz_type3_sf"/>
</dbReference>
<evidence type="ECO:0000256" key="5">
    <source>
        <dbReference type="ARBA" id="ARBA00022723"/>
    </source>
</evidence>
<dbReference type="CDD" id="cd05398">
    <property type="entry name" value="NT_ClassII-CCAase"/>
    <property type="match status" value="1"/>
</dbReference>
<keyword evidence="6" id="KW-0547">Nucleotide-binding</keyword>
<dbReference type="GO" id="GO:1990817">
    <property type="term" value="F:poly(A) RNA polymerase activity"/>
    <property type="evidence" value="ECO:0007669"/>
    <property type="project" value="UniProtKB-EC"/>
</dbReference>
<evidence type="ECO:0000256" key="6">
    <source>
        <dbReference type="ARBA" id="ARBA00022741"/>
    </source>
</evidence>
<evidence type="ECO:0000259" key="10">
    <source>
        <dbReference type="Pfam" id="PF12627"/>
    </source>
</evidence>
<dbReference type="Proteomes" id="UP000535415">
    <property type="component" value="Unassembled WGS sequence"/>
</dbReference>
<dbReference type="PANTHER" id="PTHR46173">
    <property type="entry name" value="CCA TRNA NUCLEOTIDYLTRANSFERASE 1, MITOCHONDRIAL"/>
    <property type="match status" value="1"/>
</dbReference>
<evidence type="ECO:0000256" key="1">
    <source>
        <dbReference type="ARBA" id="ARBA00001946"/>
    </source>
</evidence>
<organism evidence="11 12">
    <name type="scientific">Yoonia ponticola</name>
    <dbReference type="NCBI Taxonomy" id="1524255"/>
    <lineage>
        <taxon>Bacteria</taxon>
        <taxon>Pseudomonadati</taxon>
        <taxon>Pseudomonadota</taxon>
        <taxon>Alphaproteobacteria</taxon>
        <taxon>Rhodobacterales</taxon>
        <taxon>Paracoccaceae</taxon>
        <taxon>Yoonia</taxon>
    </lineage>
</organism>
<dbReference type="Gene3D" id="3.30.460.10">
    <property type="entry name" value="Beta Polymerase, domain 2"/>
    <property type="match status" value="1"/>
</dbReference>
<name>A0A7W9BJ91_9RHOB</name>
<dbReference type="EC" id="2.7.7.19" evidence="11"/>
<keyword evidence="12" id="KW-1185">Reference proteome</keyword>
<evidence type="ECO:0000256" key="3">
    <source>
        <dbReference type="ARBA" id="ARBA00022694"/>
    </source>
</evidence>
<dbReference type="AlphaFoldDB" id="A0A7W9BJ91"/>
<dbReference type="Pfam" id="PF01743">
    <property type="entry name" value="PolyA_pol"/>
    <property type="match status" value="1"/>
</dbReference>
<evidence type="ECO:0000313" key="11">
    <source>
        <dbReference type="EMBL" id="MBB5721336.1"/>
    </source>
</evidence>
<dbReference type="GO" id="GO:0008033">
    <property type="term" value="P:tRNA processing"/>
    <property type="evidence" value="ECO:0007669"/>
    <property type="project" value="UniProtKB-KW"/>
</dbReference>
<comment type="caution">
    <text evidence="11">The sequence shown here is derived from an EMBL/GenBank/DDBJ whole genome shotgun (WGS) entry which is preliminary data.</text>
</comment>
<evidence type="ECO:0000256" key="7">
    <source>
        <dbReference type="ARBA" id="ARBA00022842"/>
    </source>
</evidence>
<sequence length="378" mass="40719">MKLTADWLTSRPAQTVCALLTDAGFEAWFVGGCVRNTLLNAPVADLDLSTNARPDVVVGLAKDAGLRVVPTGIEHGTVTIVVEKTPIEITTFRRDVATDGRRAVVAFADTLLEDARRRDFTMNALYADMDGNIADPLGGLPDLQARHVRFIEDPERRIQEDYLRILRFFRFHAWYGDVDAGIDADGLAACAMHVEGIQTLSKERIGQEMLKLLAAPDPAPAVASFASCGGLMQVLPGADHGALSVLVHVEGVAGLEPDAIRRLAVLGGQDVTENLRLSKAKARRYGLLRDDMSTAEIAYRFGADAGMDKLALQAASLGCEIDPKAIEFVHFAARQHFPITAADFMPALQGAALGRAIKDAESRWIASGFMLGKDALLG</sequence>
<dbReference type="RefSeq" id="WP_183526290.1">
    <property type="nucleotide sequence ID" value="NZ_JACIJM010000002.1"/>
</dbReference>
<dbReference type="Gene3D" id="1.10.3090.10">
    <property type="entry name" value="cca-adding enzyme, domain 2"/>
    <property type="match status" value="1"/>
</dbReference>
<reference evidence="11 12" key="1">
    <citation type="submission" date="2020-08" db="EMBL/GenBank/DDBJ databases">
        <title>Genomic Encyclopedia of Type Strains, Phase IV (KMG-IV): sequencing the most valuable type-strain genomes for metagenomic binning, comparative biology and taxonomic classification.</title>
        <authorList>
            <person name="Goeker M."/>
        </authorList>
    </citation>
    <scope>NUCLEOTIDE SEQUENCE [LARGE SCALE GENOMIC DNA]</scope>
    <source>
        <strain evidence="11 12">DSM 101064</strain>
    </source>
</reference>